<dbReference type="InterPro" id="IPR002523">
    <property type="entry name" value="MgTranspt_CorA/ZnTranspt_ZntB"/>
</dbReference>
<feature type="compositionally biased region" description="Basic and acidic residues" evidence="7">
    <location>
        <begin position="1"/>
        <end position="10"/>
    </location>
</feature>
<evidence type="ECO:0000256" key="2">
    <source>
        <dbReference type="ARBA" id="ARBA00009765"/>
    </source>
</evidence>
<dbReference type="GO" id="GO:0010961">
    <property type="term" value="P:intracellular magnesium ion homeostasis"/>
    <property type="evidence" value="ECO:0007669"/>
    <property type="project" value="TreeGrafter"/>
</dbReference>
<evidence type="ECO:0000256" key="5">
    <source>
        <dbReference type="ARBA" id="ARBA00023136"/>
    </source>
</evidence>
<feature type="region of interest" description="Disordered" evidence="7">
    <location>
        <begin position="627"/>
        <end position="648"/>
    </location>
</feature>
<accession>A0A4T0X019</accession>
<evidence type="ECO:0000256" key="7">
    <source>
        <dbReference type="SAM" id="MobiDB-lite"/>
    </source>
</evidence>
<feature type="coiled-coil region" evidence="6">
    <location>
        <begin position="463"/>
        <end position="490"/>
    </location>
</feature>
<dbReference type="GO" id="GO:0000329">
    <property type="term" value="C:fungal-type vacuole membrane"/>
    <property type="evidence" value="ECO:0007669"/>
    <property type="project" value="TreeGrafter"/>
</dbReference>
<keyword evidence="5 8" id="KW-0472">Membrane</keyword>
<feature type="compositionally biased region" description="Low complexity" evidence="7">
    <location>
        <begin position="195"/>
        <end position="209"/>
    </location>
</feature>
<reference evidence="9 10" key="1">
    <citation type="journal article" date="2019" name="Front. Genet.">
        <title>Whole-Genome Sequencing of the Opportunistic Yeast Pathogen Candida inconspicua Uncovers Its Hybrid Origin.</title>
        <authorList>
            <person name="Mixao V."/>
            <person name="Hansen A.P."/>
            <person name="Saus E."/>
            <person name="Boekhout T."/>
            <person name="Lass-Florl C."/>
            <person name="Gabaldon T."/>
        </authorList>
    </citation>
    <scope>NUCLEOTIDE SEQUENCE [LARGE SCALE GENOMIC DNA]</scope>
    <source>
        <strain evidence="9 10">CBS 180</strain>
    </source>
</reference>
<evidence type="ECO:0000256" key="6">
    <source>
        <dbReference type="SAM" id="Coils"/>
    </source>
</evidence>
<feature type="transmembrane region" description="Helical" evidence="8">
    <location>
        <begin position="795"/>
        <end position="818"/>
    </location>
</feature>
<dbReference type="PANTHER" id="PTHR21535">
    <property type="entry name" value="MAGNESIUM AND COBALT TRANSPORT PROTEIN/MITOCHONDRIAL IMPORT INNER MEMBRANE TRANSLOCASE SUBUNIT TIM8"/>
    <property type="match status" value="1"/>
</dbReference>
<evidence type="ECO:0000256" key="1">
    <source>
        <dbReference type="ARBA" id="ARBA00004141"/>
    </source>
</evidence>
<evidence type="ECO:0000256" key="3">
    <source>
        <dbReference type="ARBA" id="ARBA00022692"/>
    </source>
</evidence>
<dbReference type="InterPro" id="IPR045861">
    <property type="entry name" value="CorA_cytoplasmic_dom"/>
</dbReference>
<dbReference type="EMBL" id="SELW01000481">
    <property type="protein sequence ID" value="TID25537.1"/>
    <property type="molecule type" value="Genomic_DNA"/>
</dbReference>
<evidence type="ECO:0000313" key="9">
    <source>
        <dbReference type="EMBL" id="TID25537.1"/>
    </source>
</evidence>
<feature type="compositionally biased region" description="Polar residues" evidence="7">
    <location>
        <begin position="12"/>
        <end position="31"/>
    </location>
</feature>
<dbReference type="PANTHER" id="PTHR21535:SF51">
    <property type="entry name" value="MANGANESE RESISTANCE PROTEIN MNR2"/>
    <property type="match status" value="1"/>
</dbReference>
<keyword evidence="6" id="KW-0175">Coiled coil</keyword>
<evidence type="ECO:0000313" key="10">
    <source>
        <dbReference type="Proteomes" id="UP000307173"/>
    </source>
</evidence>
<dbReference type="Gene3D" id="3.30.460.20">
    <property type="entry name" value="CorA soluble domain-like"/>
    <property type="match status" value="1"/>
</dbReference>
<evidence type="ECO:0000256" key="4">
    <source>
        <dbReference type="ARBA" id="ARBA00022989"/>
    </source>
</evidence>
<sequence length="858" mass="97638">MSEQDNKRENINYGQETSSKGKRNSISSLHSSETREQHLAELHGDEVIDAMGLIENEMNENNTGSGIQSTNPFSDHRKISDISLDQKVIRPIKHSNDKPMNSMIQQSQALLNTKDRNGRSTTEHNYGSINLKTSSKVSHPTSNFNPITSTFNNPFAIQNQRKSVAQRSLLSQSLPISNFTESLHNESEDGDSLYASSNPSSRRASNTSSLNDVCFPVDSLNEVDRSKKWPNLDPLKEFIKTEIEERKRSRSSTPNMTSDIEENDGAINNVNFEYPIISNIEDGNISEPLLIHKEEETDLIDGRLRSRKHPMNKPFGKNDKMKNMRFTYFRESMTSTISSPNLSGLTHNGLSLEELFVPRIDNSGTSLSNEDKDTTLHKNSTIPSLASKTTLSGQDSGSNVIQGFAEPFWLDVMNPTEDEMKVISKTFGIHPLTSEDIFLGEAREKVELFRDYYFVCFTSFDVENEHQMRKKAARRAFEEAKEEENQKRNEKSFLGRIFSMRRRKSGGSSSSSNNSVYSRSSKKSKKSQGKKSLMSKKRKTKQNKEDLVPLSMYIVVFKDGVITFHFKQTPHTGNVRRRARLLKDYLTISSDWVCYALIDDITDAFGPLIEAIEYEVNAIEDEIITMQSGKASDSEEDSSDSDDDNDNYNDNDNIWFKLKRRNSNVNGDNDSIYTKYSTTSSSSSKSSVDTKIISWKKKGDMLKRIGDCRRRVMFMLRLLGFKADVIKGFSKRCNEQWEVAPRSEIGLYLGDIQDHIVTMVQNLNHYEKLLARSHSNYLAQINIDMTKVNNDMNDILGKITVLGTIVLPLNIITGLWGMNCLVPGQDRDDLQWFWGICLGMLLFSVTCYFYVQRLMNIY</sequence>
<dbReference type="InterPro" id="IPR045863">
    <property type="entry name" value="CorA_TM1_TM2"/>
</dbReference>
<feature type="compositionally biased region" description="Basic residues" evidence="7">
    <location>
        <begin position="520"/>
        <end position="541"/>
    </location>
</feature>
<dbReference type="STRING" id="52247.A0A4T0X019"/>
<dbReference type="CDD" id="cd12829">
    <property type="entry name" value="Alr1p-like"/>
    <property type="match status" value="1"/>
</dbReference>
<dbReference type="Proteomes" id="UP000307173">
    <property type="component" value="Unassembled WGS sequence"/>
</dbReference>
<dbReference type="Pfam" id="PF01544">
    <property type="entry name" value="CorA"/>
    <property type="match status" value="3"/>
</dbReference>
<name>A0A4T0X019_9ASCO</name>
<evidence type="ECO:0008006" key="11">
    <source>
        <dbReference type="Google" id="ProtNLM"/>
    </source>
</evidence>
<dbReference type="SUPFAM" id="SSF144083">
    <property type="entry name" value="Magnesium transport protein CorA, transmembrane region"/>
    <property type="match status" value="1"/>
</dbReference>
<dbReference type="Gene3D" id="1.20.58.340">
    <property type="entry name" value="Magnesium transport protein CorA, transmembrane region"/>
    <property type="match status" value="3"/>
</dbReference>
<proteinExistence type="inferred from homology"/>
<comment type="similarity">
    <text evidence="2">Belongs to the CorA metal ion transporter (MIT) (TC 1.A.35) family.</text>
</comment>
<dbReference type="SUPFAM" id="SSF143865">
    <property type="entry name" value="CorA soluble domain-like"/>
    <property type="match status" value="1"/>
</dbReference>
<dbReference type="AlphaFoldDB" id="A0A4T0X019"/>
<dbReference type="GO" id="GO:0015095">
    <property type="term" value="F:magnesium ion transmembrane transporter activity"/>
    <property type="evidence" value="ECO:0007669"/>
    <property type="project" value="InterPro"/>
</dbReference>
<organism evidence="9 10">
    <name type="scientific">Pichia inconspicua</name>
    <dbReference type="NCBI Taxonomy" id="52247"/>
    <lineage>
        <taxon>Eukaryota</taxon>
        <taxon>Fungi</taxon>
        <taxon>Dikarya</taxon>
        <taxon>Ascomycota</taxon>
        <taxon>Saccharomycotina</taxon>
        <taxon>Pichiomycetes</taxon>
        <taxon>Pichiales</taxon>
        <taxon>Pichiaceae</taxon>
        <taxon>Pichia</taxon>
    </lineage>
</organism>
<evidence type="ECO:0000256" key="8">
    <source>
        <dbReference type="SAM" id="Phobius"/>
    </source>
</evidence>
<dbReference type="InterPro" id="IPR044089">
    <property type="entry name" value="Alr1-like"/>
</dbReference>
<feature type="compositionally biased region" description="Acidic residues" evidence="7">
    <location>
        <begin position="634"/>
        <end position="648"/>
    </location>
</feature>
<protein>
    <recommendedName>
        <fullName evidence="11">Manganese resistance protein MNR2</fullName>
    </recommendedName>
</protein>
<keyword evidence="10" id="KW-1185">Reference proteome</keyword>
<feature type="region of interest" description="Disordered" evidence="7">
    <location>
        <begin position="502"/>
        <end position="543"/>
    </location>
</feature>
<gene>
    <name evidence="9" type="ORF">CANINC_002927</name>
</gene>
<dbReference type="FunFam" id="1.20.58.340:FF:000008">
    <property type="entry name" value="CorA family metal ion transporter"/>
    <property type="match status" value="1"/>
</dbReference>
<comment type="caution">
    <text evidence="9">The sequence shown here is derived from an EMBL/GenBank/DDBJ whole genome shotgun (WGS) entry which is preliminary data.</text>
</comment>
<feature type="region of interest" description="Disordered" evidence="7">
    <location>
        <begin position="1"/>
        <end position="37"/>
    </location>
</feature>
<keyword evidence="3 8" id="KW-0812">Transmembrane</keyword>
<feature type="compositionally biased region" description="Low complexity" evidence="7">
    <location>
        <begin position="506"/>
        <end position="519"/>
    </location>
</feature>
<comment type="subcellular location">
    <subcellularLocation>
        <location evidence="1">Membrane</location>
        <topology evidence="1">Multi-pass membrane protein</topology>
    </subcellularLocation>
</comment>
<feature type="transmembrane region" description="Helical" evidence="8">
    <location>
        <begin position="830"/>
        <end position="851"/>
    </location>
</feature>
<keyword evidence="4 8" id="KW-1133">Transmembrane helix</keyword>
<dbReference type="OrthoDB" id="29879at2759"/>
<feature type="region of interest" description="Disordered" evidence="7">
    <location>
        <begin position="182"/>
        <end position="211"/>
    </location>
</feature>